<dbReference type="Proteomes" id="UP000279372">
    <property type="component" value="Unassembled WGS sequence"/>
</dbReference>
<dbReference type="InterPro" id="IPR051083">
    <property type="entry name" value="GrpII_Intron_Splice-Mob/Def"/>
</dbReference>
<reference evidence="4 5" key="1">
    <citation type="submission" date="2018-08" db="EMBL/GenBank/DDBJ databases">
        <title>Recombination of ecologically and evolutionarily significant loci maintains genetic cohesion in the Pseudomonas syringae species complex.</title>
        <authorList>
            <person name="Dillon M."/>
            <person name="Thakur S."/>
            <person name="Almeida R.N.D."/>
            <person name="Weir B.S."/>
            <person name="Guttman D.S."/>
        </authorList>
    </citation>
    <scope>NUCLEOTIDE SEQUENCE [LARGE SCALE GENOMIC DNA]</scope>
    <source>
        <strain evidence="4 5">ICMP 8902</strain>
    </source>
</reference>
<accession>A0A3M3ZIA2</accession>
<dbReference type="PROSITE" id="PS50878">
    <property type="entry name" value="RT_POL"/>
    <property type="match status" value="1"/>
</dbReference>
<dbReference type="InterPro" id="IPR043502">
    <property type="entry name" value="DNA/RNA_pol_sf"/>
</dbReference>
<dbReference type="PANTHER" id="PTHR34047:SF8">
    <property type="entry name" value="PROTEIN YKFC"/>
    <property type="match status" value="1"/>
</dbReference>
<protein>
    <recommendedName>
        <fullName evidence="3">Reverse transcriptase domain-containing protein</fullName>
    </recommendedName>
</protein>
<comment type="caution">
    <text evidence="4">The sequence shown here is derived from an EMBL/GenBank/DDBJ whole genome shotgun (WGS) entry which is preliminary data.</text>
</comment>
<evidence type="ECO:0000256" key="2">
    <source>
        <dbReference type="SAM" id="MobiDB-lite"/>
    </source>
</evidence>
<evidence type="ECO:0000313" key="4">
    <source>
        <dbReference type="EMBL" id="RMO93825.1"/>
    </source>
</evidence>
<dbReference type="AlphaFoldDB" id="A0A3M3ZIA2"/>
<dbReference type="EMBL" id="RBQB01000080">
    <property type="protein sequence ID" value="RMO93825.1"/>
    <property type="molecule type" value="Genomic_DNA"/>
</dbReference>
<feature type="domain" description="Reverse transcriptase" evidence="3">
    <location>
        <begin position="60"/>
        <end position="383"/>
    </location>
</feature>
<feature type="region of interest" description="Disordered" evidence="2">
    <location>
        <begin position="1252"/>
        <end position="1276"/>
    </location>
</feature>
<name>A0A3M3ZIA2_9PSED</name>
<evidence type="ECO:0000256" key="1">
    <source>
        <dbReference type="ARBA" id="ARBA00034120"/>
    </source>
</evidence>
<evidence type="ECO:0000313" key="5">
    <source>
        <dbReference type="Proteomes" id="UP000279372"/>
    </source>
</evidence>
<evidence type="ECO:0000259" key="3">
    <source>
        <dbReference type="PROSITE" id="PS50878"/>
    </source>
</evidence>
<dbReference type="SUPFAM" id="SSF56672">
    <property type="entry name" value="DNA/RNA polymerases"/>
    <property type="match status" value="1"/>
</dbReference>
<organism evidence="4 5">
    <name type="scientific">Pseudomonas syringae pv. philadelphi</name>
    <dbReference type="NCBI Taxonomy" id="251706"/>
    <lineage>
        <taxon>Bacteria</taxon>
        <taxon>Pseudomonadati</taxon>
        <taxon>Pseudomonadota</taxon>
        <taxon>Gammaproteobacteria</taxon>
        <taxon>Pseudomonadales</taxon>
        <taxon>Pseudomonadaceae</taxon>
        <taxon>Pseudomonas</taxon>
    </lineage>
</organism>
<dbReference type="PANTHER" id="PTHR34047">
    <property type="entry name" value="NUCLEAR INTRON MATURASE 1, MITOCHONDRIAL-RELATED"/>
    <property type="match status" value="1"/>
</dbReference>
<dbReference type="InterPro" id="IPR000477">
    <property type="entry name" value="RT_dom"/>
</dbReference>
<dbReference type="CDD" id="cd01646">
    <property type="entry name" value="RT_Bac_retron_I"/>
    <property type="match status" value="1"/>
</dbReference>
<sequence>MMSVVDSRYDRLSPRGSVLQDEVVLAQAWKKTHTFIRRHNWYADVLELDASAVCLSRKLSQWSRSISSGNYRTAPAWLVPAPKNGLWSFRSEGEGGWGPRELPEGKAPALRPLAHIGIKEQTVATAVMLCLANCIESSQGDTSLEPAAALDSKVYSYGNRLFCTWSDDHRSASFAWGNSDTYSRYFQDYQRFAERPIAIATGIEAEEERVFIVSLDIRSFFDNIDVDLLILKMRQEYAEFLNNSLDEGDESDELFWTAAQAALTFKWRPEDELLSGLFRDEVLPTGLPQGLVGSGFFANAYLLAFDRALGSYVDRQPPNCHFRVHDYCRYVDDLRIVISVDTDKGNAVDVAVLTEEISGWVQKLLKKHTRPAGKPTAFLKLNASKTQLEPLVEVGSESGTAARMKALQQQMSGPFDLDSLKQTEAGLNGLLSLAELGLLGGSDSSQVDGTLRLASVAKLKLEVRDDTLTRFSAYRLVRSLRMRRSMTELSGSGDPKEATEAKESLIHDYQAVARRLVSAWAVNPSLVQVLRYALDLYPSTDLLESVEQALMTKIEASSPDEYGRRVAFYVLADLFRAGATETGKQADSDASFHVTDVSAYRGALACLAKGILDLTDVPWYVQQQASLLLASLGKPANLNQDAKELRFYRVLNAFVKNRAIAKEVSAQEEVVISLVGHQILCNIAHYERWFIRFSEKSPKGVSNAWKIIAQTFPDLSAALLRSKRVGIQKLRVRAPLYLRRYDEAKWSEGFDMPPTWTWIPLLTAISHPAGLFSQENALLILARAIARDETIKRFDPEQLTPLNVKIRCKDWSQLNNPRDARLEAHAVSDVRTTDGTYDTPAWCRSTDAWMYAFGRLLRAAATGEPDFTARHWLAREDSGWYTGLRSTWQKRRMGMLHTAEGLGGTTAAITPWFSNLLLHLLRWPGIAGDEDPEFAAMRKRRDFRKAVSRRIKAQSLIFGESSSLPIYRYPVEWPLSPGRGLRVVMVQGLMPMHADFGSQLDGLEVPGYREKHRSHTAALLHLTTKHLATRDNVLGRTQKPHFDLVVFPELSIHDADQDLMRAFSDATGAMLFYGLLGAKKPGTGEAINTGRWLVPQRRANRRSWVQVDQGKFHLTPEEIELGIKSWRPYQVVIELLDSSNSGARPYRLTGSICFDATDLALAADLRDESHMYVVAAMNKDVKTFDGMVAALRYHMYQHILIVNIGEYGGSTAQAPYDKEHLRLISHSHGSKQIAISIFDVRTQDFGPELQAANPGVTTMQPVTSRIGKAPPAGLRR</sequence>
<gene>
    <name evidence="4" type="ORF">ALQ33_01431</name>
</gene>
<proteinExistence type="inferred from homology"/>
<comment type="similarity">
    <text evidence="1">Belongs to the bacterial reverse transcriptase family.</text>
</comment>